<keyword evidence="2 5" id="KW-0812">Transmembrane</keyword>
<protein>
    <submittedName>
        <fullName evidence="7">Putative permease</fullName>
    </submittedName>
</protein>
<evidence type="ECO:0000259" key="6">
    <source>
        <dbReference type="PROSITE" id="PS50850"/>
    </source>
</evidence>
<evidence type="ECO:0000256" key="2">
    <source>
        <dbReference type="ARBA" id="ARBA00022692"/>
    </source>
</evidence>
<dbReference type="PANTHER" id="PTHR11662:SF399">
    <property type="entry name" value="FI19708P1-RELATED"/>
    <property type="match status" value="1"/>
</dbReference>
<proteinExistence type="predicted"/>
<keyword evidence="4 5" id="KW-0472">Membrane</keyword>
<dbReference type="InterPro" id="IPR036259">
    <property type="entry name" value="MFS_trans_sf"/>
</dbReference>
<feature type="domain" description="Major facilitator superfamily (MFS) profile" evidence="6">
    <location>
        <begin position="26"/>
        <end position="431"/>
    </location>
</feature>
<feature type="transmembrane region" description="Helical" evidence="5">
    <location>
        <begin position="289"/>
        <end position="309"/>
    </location>
</feature>
<feature type="transmembrane region" description="Helical" evidence="5">
    <location>
        <begin position="62"/>
        <end position="84"/>
    </location>
</feature>
<dbReference type="AlphaFoldDB" id="A0A212JX90"/>
<feature type="transmembrane region" description="Helical" evidence="5">
    <location>
        <begin position="405"/>
        <end position="428"/>
    </location>
</feature>
<dbReference type="SUPFAM" id="SSF103473">
    <property type="entry name" value="MFS general substrate transporter"/>
    <property type="match status" value="1"/>
</dbReference>
<dbReference type="EMBL" id="FLUP01000001">
    <property type="protein sequence ID" value="SBW04090.1"/>
    <property type="molecule type" value="Genomic_DNA"/>
</dbReference>
<comment type="subcellular location">
    <subcellularLocation>
        <location evidence="1">Membrane</location>
        <topology evidence="1">Multi-pass membrane protein</topology>
    </subcellularLocation>
</comment>
<dbReference type="GO" id="GO:0016020">
    <property type="term" value="C:membrane"/>
    <property type="evidence" value="ECO:0007669"/>
    <property type="project" value="UniProtKB-SubCell"/>
</dbReference>
<dbReference type="InterPro" id="IPR050382">
    <property type="entry name" value="MFS_Na/Anion_cotransporter"/>
</dbReference>
<organism evidence="7">
    <name type="scientific">uncultured Desulfovibrio sp</name>
    <dbReference type="NCBI Taxonomy" id="167968"/>
    <lineage>
        <taxon>Bacteria</taxon>
        <taxon>Pseudomonadati</taxon>
        <taxon>Thermodesulfobacteriota</taxon>
        <taxon>Desulfovibrionia</taxon>
        <taxon>Desulfovibrionales</taxon>
        <taxon>Desulfovibrionaceae</taxon>
        <taxon>Desulfovibrio</taxon>
        <taxon>environmental samples</taxon>
    </lineage>
</organism>
<dbReference type="Pfam" id="PF07690">
    <property type="entry name" value="MFS_1"/>
    <property type="match status" value="1"/>
</dbReference>
<dbReference type="InterPro" id="IPR011701">
    <property type="entry name" value="MFS"/>
</dbReference>
<evidence type="ECO:0000256" key="1">
    <source>
        <dbReference type="ARBA" id="ARBA00004141"/>
    </source>
</evidence>
<sequence>MSEGVISPANAVKDVGEEPTKKRFIVVFCLFIGIFIAYLDRVNVSVLAANDPFLIEMGIKGAPVQIGMMMSVFLAAYGVANVLLAPIGDYLGPRKSMMLCIGLWTASLFLGGIASTFAIIIVSRIMLGVGEGMYYPLQSVFVKNWFPRQERGRANAAWVVGQSVAPALAMPFFAYLIGNYGWRANFHFCLAVGLIPLYLLWRHTADTPRQHKSINKAELAHIEEGQEVSATNEVALPLGQRLKGFIGNYRYWLLVFWYLCLQCMYWGLITWLPSYLKSARGFSWSEMGWMASLPFVLSIIFKVSCGFLTDKIGRSAPILMAAMFFAGCCVYLGAVTEQKYLSAILLSLAVAFCTMGTPVAWTLLQGLIPGPSMSTASGIMNGLANGLASLAPAMIGFFINTTGQYSGGLLCLVFTGAAATIAAGVLAVKRY</sequence>
<evidence type="ECO:0000256" key="3">
    <source>
        <dbReference type="ARBA" id="ARBA00022989"/>
    </source>
</evidence>
<reference evidence="7" key="1">
    <citation type="submission" date="2016-04" db="EMBL/GenBank/DDBJ databases">
        <authorList>
            <person name="Evans L.H."/>
            <person name="Alamgir A."/>
            <person name="Owens N."/>
            <person name="Weber N.D."/>
            <person name="Virtaneva K."/>
            <person name="Barbian K."/>
            <person name="Babar A."/>
            <person name="Rosenke K."/>
        </authorList>
    </citation>
    <scope>NUCLEOTIDE SEQUENCE</scope>
    <source>
        <strain evidence="7">92-2</strain>
    </source>
</reference>
<dbReference type="CDD" id="cd17319">
    <property type="entry name" value="MFS_ExuT_GudP_like"/>
    <property type="match status" value="1"/>
</dbReference>
<feature type="transmembrane region" description="Helical" evidence="5">
    <location>
        <begin position="184"/>
        <end position="201"/>
    </location>
</feature>
<feature type="transmembrane region" description="Helical" evidence="5">
    <location>
        <begin position="96"/>
        <end position="122"/>
    </location>
</feature>
<dbReference type="PANTHER" id="PTHR11662">
    <property type="entry name" value="SOLUTE CARRIER FAMILY 17"/>
    <property type="match status" value="1"/>
</dbReference>
<dbReference type="InterPro" id="IPR020846">
    <property type="entry name" value="MFS_dom"/>
</dbReference>
<feature type="transmembrane region" description="Helical" evidence="5">
    <location>
        <begin position="316"/>
        <end position="334"/>
    </location>
</feature>
<dbReference type="RefSeq" id="WP_227118687.1">
    <property type="nucleotide sequence ID" value="NZ_LT598928.1"/>
</dbReference>
<evidence type="ECO:0000313" key="7">
    <source>
        <dbReference type="EMBL" id="SBW04090.1"/>
    </source>
</evidence>
<feature type="transmembrane region" description="Helical" evidence="5">
    <location>
        <begin position="376"/>
        <end position="399"/>
    </location>
</feature>
<feature type="transmembrane region" description="Helical" evidence="5">
    <location>
        <begin position="24"/>
        <end position="41"/>
    </location>
</feature>
<gene>
    <name evidence="7" type="ORF">KM92DES2_11879</name>
</gene>
<keyword evidence="3 5" id="KW-1133">Transmembrane helix</keyword>
<name>A0A212JX90_9BACT</name>
<dbReference type="Gene3D" id="1.20.1250.20">
    <property type="entry name" value="MFS general substrate transporter like domains"/>
    <property type="match status" value="2"/>
</dbReference>
<feature type="transmembrane region" description="Helical" evidence="5">
    <location>
        <begin position="251"/>
        <end position="269"/>
    </location>
</feature>
<evidence type="ECO:0000256" key="5">
    <source>
        <dbReference type="SAM" id="Phobius"/>
    </source>
</evidence>
<feature type="transmembrane region" description="Helical" evidence="5">
    <location>
        <begin position="156"/>
        <end position="178"/>
    </location>
</feature>
<feature type="transmembrane region" description="Helical" evidence="5">
    <location>
        <begin position="340"/>
        <end position="364"/>
    </location>
</feature>
<evidence type="ECO:0000256" key="4">
    <source>
        <dbReference type="ARBA" id="ARBA00023136"/>
    </source>
</evidence>
<dbReference type="GO" id="GO:0022857">
    <property type="term" value="F:transmembrane transporter activity"/>
    <property type="evidence" value="ECO:0007669"/>
    <property type="project" value="InterPro"/>
</dbReference>
<dbReference type="PROSITE" id="PS50850">
    <property type="entry name" value="MFS"/>
    <property type="match status" value="1"/>
</dbReference>
<accession>A0A212JX90</accession>